<proteinExistence type="predicted"/>
<protein>
    <submittedName>
        <fullName evidence="1">Uncharacterized protein</fullName>
    </submittedName>
</protein>
<accession>A0A0E9XGX2</accession>
<dbReference type="EMBL" id="GBXM01006876">
    <property type="protein sequence ID" value="JAI01702.1"/>
    <property type="molecule type" value="Transcribed_RNA"/>
</dbReference>
<dbReference type="AlphaFoldDB" id="A0A0E9XGX2"/>
<evidence type="ECO:0000313" key="1">
    <source>
        <dbReference type="EMBL" id="JAI01702.1"/>
    </source>
</evidence>
<reference evidence="1" key="1">
    <citation type="submission" date="2014-11" db="EMBL/GenBank/DDBJ databases">
        <authorList>
            <person name="Amaro Gonzalez C."/>
        </authorList>
    </citation>
    <scope>NUCLEOTIDE SEQUENCE</scope>
</reference>
<sequence length="37" mass="3945">MAVDSLCKLIQENLSTAHYLGVNTNGGSIFSTVLMES</sequence>
<organism evidence="1">
    <name type="scientific">Anguilla anguilla</name>
    <name type="common">European freshwater eel</name>
    <name type="synonym">Muraena anguilla</name>
    <dbReference type="NCBI Taxonomy" id="7936"/>
    <lineage>
        <taxon>Eukaryota</taxon>
        <taxon>Metazoa</taxon>
        <taxon>Chordata</taxon>
        <taxon>Craniata</taxon>
        <taxon>Vertebrata</taxon>
        <taxon>Euteleostomi</taxon>
        <taxon>Actinopterygii</taxon>
        <taxon>Neopterygii</taxon>
        <taxon>Teleostei</taxon>
        <taxon>Anguilliformes</taxon>
        <taxon>Anguillidae</taxon>
        <taxon>Anguilla</taxon>
    </lineage>
</organism>
<name>A0A0E9XGX2_ANGAN</name>
<reference evidence="1" key="2">
    <citation type="journal article" date="2015" name="Fish Shellfish Immunol.">
        <title>Early steps in the European eel (Anguilla anguilla)-Vibrio vulnificus interaction in the gills: Role of the RtxA13 toxin.</title>
        <authorList>
            <person name="Callol A."/>
            <person name="Pajuelo D."/>
            <person name="Ebbesson L."/>
            <person name="Teles M."/>
            <person name="MacKenzie S."/>
            <person name="Amaro C."/>
        </authorList>
    </citation>
    <scope>NUCLEOTIDE SEQUENCE</scope>
</reference>